<proteinExistence type="predicted"/>
<comment type="caution">
    <text evidence="1">The sequence shown here is derived from an EMBL/GenBank/DDBJ whole genome shotgun (WGS) entry which is preliminary data.</text>
</comment>
<reference evidence="1 2" key="1">
    <citation type="submission" date="2018-11" db="EMBL/GenBank/DDBJ databases">
        <title>Sequencing the genomes of 1000 actinobacteria strains.</title>
        <authorList>
            <person name="Klenk H.-P."/>
        </authorList>
    </citation>
    <scope>NUCLEOTIDE SEQUENCE [LARGE SCALE GENOMIC DNA]</scope>
    <source>
        <strain evidence="1 2">DSM 14012</strain>
    </source>
</reference>
<dbReference type="RefSeq" id="WP_085512285.1">
    <property type="nucleotide sequence ID" value="NZ_FXAP01000004.1"/>
</dbReference>
<accession>A0A3N2C4U7</accession>
<evidence type="ECO:0000313" key="2">
    <source>
        <dbReference type="Proteomes" id="UP000266915"/>
    </source>
</evidence>
<dbReference type="AlphaFoldDB" id="A0A3N2C4U7"/>
<evidence type="ECO:0000313" key="1">
    <source>
        <dbReference type="EMBL" id="ROR82547.1"/>
    </source>
</evidence>
<dbReference type="Proteomes" id="UP000266915">
    <property type="component" value="Unassembled WGS sequence"/>
</dbReference>
<sequence length="99" mass="10625">MTQVIVAATAVRRLSDDAPGRIEAEVVDAAGRAHRLIITVPERASRAVTASTDVPFRLGLRAEYVRMEGQAVVIRFADGVTTTEGLGGVCLDPDIVHWL</sequence>
<gene>
    <name evidence="1" type="ORF">EDD42_2638</name>
</gene>
<organism evidence="1 2">
    <name type="scientific">Plantibacter flavus</name>
    <dbReference type="NCBI Taxonomy" id="150123"/>
    <lineage>
        <taxon>Bacteria</taxon>
        <taxon>Bacillati</taxon>
        <taxon>Actinomycetota</taxon>
        <taxon>Actinomycetes</taxon>
        <taxon>Micrococcales</taxon>
        <taxon>Microbacteriaceae</taxon>
        <taxon>Plantibacter</taxon>
    </lineage>
</organism>
<protein>
    <submittedName>
        <fullName evidence="1">Uncharacterized protein</fullName>
    </submittedName>
</protein>
<dbReference type="EMBL" id="RKHL01000001">
    <property type="protein sequence ID" value="ROR82547.1"/>
    <property type="molecule type" value="Genomic_DNA"/>
</dbReference>
<name>A0A3N2C4U7_9MICO</name>
<keyword evidence="2" id="KW-1185">Reference proteome</keyword>